<comment type="caution">
    <text evidence="1">The sequence shown here is derived from an EMBL/GenBank/DDBJ whole genome shotgun (WGS) entry which is preliminary data.</text>
</comment>
<protein>
    <submittedName>
        <fullName evidence="1">Uncharacterized protein</fullName>
    </submittedName>
</protein>
<gene>
    <name evidence="1" type="ORF">M9H77_09315</name>
</gene>
<accession>A0ACC0C0B2</accession>
<dbReference type="Proteomes" id="UP001060085">
    <property type="component" value="Linkage Group LG02"/>
</dbReference>
<evidence type="ECO:0000313" key="1">
    <source>
        <dbReference type="EMBL" id="KAI5678365.1"/>
    </source>
</evidence>
<proteinExistence type="predicted"/>
<sequence length="163" mass="18175">MLGRVRRPSISSLEQLELERPPLKIIKDDPLSIYESTLRKLKEGSQRCKSLPPEEATTTDISHKESCCSDTISPGCLSCDGSHNSSIFQSMSPSKGKRDKNISVLYLFSKYMIPKNKPILPDAEAMVTENACSPDNSSLHNQCEFISSPEEHMQEKCIDSLVI</sequence>
<evidence type="ECO:0000313" key="2">
    <source>
        <dbReference type="Proteomes" id="UP001060085"/>
    </source>
</evidence>
<keyword evidence="2" id="KW-1185">Reference proteome</keyword>
<name>A0ACC0C0B2_CATRO</name>
<dbReference type="EMBL" id="CM044702">
    <property type="protein sequence ID" value="KAI5678365.1"/>
    <property type="molecule type" value="Genomic_DNA"/>
</dbReference>
<reference evidence="2" key="1">
    <citation type="journal article" date="2023" name="Nat. Plants">
        <title>Single-cell RNA sequencing provides a high-resolution roadmap for understanding the multicellular compartmentation of specialized metabolism.</title>
        <authorList>
            <person name="Sun S."/>
            <person name="Shen X."/>
            <person name="Li Y."/>
            <person name="Li Y."/>
            <person name="Wang S."/>
            <person name="Li R."/>
            <person name="Zhang H."/>
            <person name="Shen G."/>
            <person name="Guo B."/>
            <person name="Wei J."/>
            <person name="Xu J."/>
            <person name="St-Pierre B."/>
            <person name="Chen S."/>
            <person name="Sun C."/>
        </authorList>
    </citation>
    <scope>NUCLEOTIDE SEQUENCE [LARGE SCALE GENOMIC DNA]</scope>
</reference>
<organism evidence="1 2">
    <name type="scientific">Catharanthus roseus</name>
    <name type="common">Madagascar periwinkle</name>
    <name type="synonym">Vinca rosea</name>
    <dbReference type="NCBI Taxonomy" id="4058"/>
    <lineage>
        <taxon>Eukaryota</taxon>
        <taxon>Viridiplantae</taxon>
        <taxon>Streptophyta</taxon>
        <taxon>Embryophyta</taxon>
        <taxon>Tracheophyta</taxon>
        <taxon>Spermatophyta</taxon>
        <taxon>Magnoliopsida</taxon>
        <taxon>eudicotyledons</taxon>
        <taxon>Gunneridae</taxon>
        <taxon>Pentapetalae</taxon>
        <taxon>asterids</taxon>
        <taxon>lamiids</taxon>
        <taxon>Gentianales</taxon>
        <taxon>Apocynaceae</taxon>
        <taxon>Rauvolfioideae</taxon>
        <taxon>Vinceae</taxon>
        <taxon>Catharanthinae</taxon>
        <taxon>Catharanthus</taxon>
    </lineage>
</organism>